<dbReference type="Gene3D" id="3.30.310.70">
    <property type="entry name" value="TT1751-like domain"/>
    <property type="match status" value="1"/>
</dbReference>
<comment type="caution">
    <text evidence="3">The sequence shown here is derived from an EMBL/GenBank/DDBJ whole genome shotgun (WGS) entry which is preliminary data.</text>
</comment>
<feature type="domain" description="DUF302" evidence="2">
    <location>
        <begin position="84"/>
        <end position="144"/>
    </location>
</feature>
<protein>
    <recommendedName>
        <fullName evidence="2">DUF302 domain-containing protein</fullName>
    </recommendedName>
</protein>
<dbReference type="InterPro" id="IPR005180">
    <property type="entry name" value="DUF302"/>
</dbReference>
<feature type="signal peptide" evidence="1">
    <location>
        <begin position="1"/>
        <end position="32"/>
    </location>
</feature>
<dbReference type="EMBL" id="NRRY01000031">
    <property type="protein sequence ID" value="MBK1620084.1"/>
    <property type="molecule type" value="Genomic_DNA"/>
</dbReference>
<accession>A0A9X1B5G0</accession>
<name>A0A9X1B5G0_9GAMM</name>
<sequence>MNTQGVLPMLKRTLASAALLCLLPLSLPNALASGVANAPEVNMYEIGQTVLKIGLADGVNPDDAIDAMNSKAVELNMKLVGHQNVGAELEARGLESPRLEIFQFCRPEDAIKMVRFNTIYAAYMPCSIALIEDNDGRYWLEMLNLDMIINAYELPAELQAIAITINGEMLSIITAGATGNF</sequence>
<gene>
    <name evidence="3" type="ORF">CKO42_16880</name>
</gene>
<reference evidence="3 4" key="1">
    <citation type="journal article" date="2020" name="Microorganisms">
        <title>Osmotic Adaptation and Compatible Solute Biosynthesis of Phototrophic Bacteria as Revealed from Genome Analyses.</title>
        <authorList>
            <person name="Imhoff J.F."/>
            <person name="Rahn T."/>
            <person name="Kunzel S."/>
            <person name="Keller A."/>
            <person name="Neulinger S.C."/>
        </authorList>
    </citation>
    <scope>NUCLEOTIDE SEQUENCE [LARGE SCALE GENOMIC DNA]</scope>
    <source>
        <strain evidence="3 4">DSM 25653</strain>
    </source>
</reference>
<dbReference type="Pfam" id="PF03625">
    <property type="entry name" value="DUF302"/>
    <property type="match status" value="1"/>
</dbReference>
<dbReference type="AlphaFoldDB" id="A0A9X1B5G0"/>
<dbReference type="Proteomes" id="UP001138768">
    <property type="component" value="Unassembled WGS sequence"/>
</dbReference>
<feature type="chain" id="PRO_5040969458" description="DUF302 domain-containing protein" evidence="1">
    <location>
        <begin position="33"/>
        <end position="181"/>
    </location>
</feature>
<keyword evidence="4" id="KW-1185">Reference proteome</keyword>
<evidence type="ECO:0000256" key="1">
    <source>
        <dbReference type="SAM" id="SignalP"/>
    </source>
</evidence>
<organism evidence="3 4">
    <name type="scientific">Lamprobacter modestohalophilus</name>
    <dbReference type="NCBI Taxonomy" id="1064514"/>
    <lineage>
        <taxon>Bacteria</taxon>
        <taxon>Pseudomonadati</taxon>
        <taxon>Pseudomonadota</taxon>
        <taxon>Gammaproteobacteria</taxon>
        <taxon>Chromatiales</taxon>
        <taxon>Chromatiaceae</taxon>
        <taxon>Lamprobacter</taxon>
    </lineage>
</organism>
<evidence type="ECO:0000259" key="2">
    <source>
        <dbReference type="Pfam" id="PF03625"/>
    </source>
</evidence>
<evidence type="ECO:0000313" key="3">
    <source>
        <dbReference type="EMBL" id="MBK1620084.1"/>
    </source>
</evidence>
<dbReference type="SUPFAM" id="SSF103247">
    <property type="entry name" value="TT1751-like"/>
    <property type="match status" value="1"/>
</dbReference>
<evidence type="ECO:0000313" key="4">
    <source>
        <dbReference type="Proteomes" id="UP001138768"/>
    </source>
</evidence>
<keyword evidence="1" id="KW-0732">Signal</keyword>
<dbReference type="InterPro" id="IPR035923">
    <property type="entry name" value="TT1751-like_sf"/>
</dbReference>
<proteinExistence type="predicted"/>
<dbReference type="CDD" id="cd14797">
    <property type="entry name" value="DUF302"/>
    <property type="match status" value="1"/>
</dbReference>